<evidence type="ECO:0000313" key="4">
    <source>
        <dbReference type="Proteomes" id="UP000298030"/>
    </source>
</evidence>
<sequence>MSNITTQQPGTSGTLPAPTMFNSTSRSGVGASGILSRPTTYDPDPFTVTEVLNPPTVTTTLYHSVEASAPPSSTNTVPIPSDPAESDPNMQVLKACSPCGKVDCSFTPMGSSEAQTYSVIIGQPVANCDPSSQELIVTTIGGSLELENSFSVQVTSGVGLGFLGQSVSASTTVTTGNTQKITMSQDTEVKVRPGKIGAVVANISYTTQPGQMKVDTRILSIMSIQPDLVLGMSAVYTDCSSKFQALTLPKVPNCDRNFGTSNAKASLAVLVLIAWTLILQGLISKI</sequence>
<keyword evidence="2" id="KW-0472">Membrane</keyword>
<proteinExistence type="predicted"/>
<feature type="transmembrane region" description="Helical" evidence="2">
    <location>
        <begin position="265"/>
        <end position="283"/>
    </location>
</feature>
<reference evidence="3 4" key="1">
    <citation type="journal article" date="2019" name="Nat. Ecol. Evol.">
        <title>Megaphylogeny resolves global patterns of mushroom evolution.</title>
        <authorList>
            <person name="Varga T."/>
            <person name="Krizsan K."/>
            <person name="Foldi C."/>
            <person name="Dima B."/>
            <person name="Sanchez-Garcia M."/>
            <person name="Sanchez-Ramirez S."/>
            <person name="Szollosi G.J."/>
            <person name="Szarkandi J.G."/>
            <person name="Papp V."/>
            <person name="Albert L."/>
            <person name="Andreopoulos W."/>
            <person name="Angelini C."/>
            <person name="Antonin V."/>
            <person name="Barry K.W."/>
            <person name="Bougher N.L."/>
            <person name="Buchanan P."/>
            <person name="Buyck B."/>
            <person name="Bense V."/>
            <person name="Catcheside P."/>
            <person name="Chovatia M."/>
            <person name="Cooper J."/>
            <person name="Damon W."/>
            <person name="Desjardin D."/>
            <person name="Finy P."/>
            <person name="Geml J."/>
            <person name="Haridas S."/>
            <person name="Hughes K."/>
            <person name="Justo A."/>
            <person name="Karasinski D."/>
            <person name="Kautmanova I."/>
            <person name="Kiss B."/>
            <person name="Kocsube S."/>
            <person name="Kotiranta H."/>
            <person name="LaButti K.M."/>
            <person name="Lechner B.E."/>
            <person name="Liimatainen K."/>
            <person name="Lipzen A."/>
            <person name="Lukacs Z."/>
            <person name="Mihaltcheva S."/>
            <person name="Morgado L.N."/>
            <person name="Niskanen T."/>
            <person name="Noordeloos M.E."/>
            <person name="Ohm R.A."/>
            <person name="Ortiz-Santana B."/>
            <person name="Ovrebo C."/>
            <person name="Racz N."/>
            <person name="Riley R."/>
            <person name="Savchenko A."/>
            <person name="Shiryaev A."/>
            <person name="Soop K."/>
            <person name="Spirin V."/>
            <person name="Szebenyi C."/>
            <person name="Tomsovsky M."/>
            <person name="Tulloss R.E."/>
            <person name="Uehling J."/>
            <person name="Grigoriev I.V."/>
            <person name="Vagvolgyi C."/>
            <person name="Papp T."/>
            <person name="Martin F.M."/>
            <person name="Miettinen O."/>
            <person name="Hibbett D.S."/>
            <person name="Nagy L.G."/>
        </authorList>
    </citation>
    <scope>NUCLEOTIDE SEQUENCE [LARGE SCALE GENOMIC DNA]</scope>
    <source>
        <strain evidence="3 4">FP101781</strain>
    </source>
</reference>
<dbReference type="Proteomes" id="UP000298030">
    <property type="component" value="Unassembled WGS sequence"/>
</dbReference>
<keyword evidence="4" id="KW-1185">Reference proteome</keyword>
<dbReference type="OrthoDB" id="3033621at2759"/>
<gene>
    <name evidence="3" type="ORF">FA13DRAFT_1773846</name>
</gene>
<evidence type="ECO:0000256" key="1">
    <source>
        <dbReference type="SAM" id="MobiDB-lite"/>
    </source>
</evidence>
<dbReference type="AlphaFoldDB" id="A0A4Y7TEG7"/>
<keyword evidence="2" id="KW-0812">Transmembrane</keyword>
<organism evidence="3 4">
    <name type="scientific">Coprinellus micaceus</name>
    <name type="common">Glistening ink-cap mushroom</name>
    <name type="synonym">Coprinus micaceus</name>
    <dbReference type="NCBI Taxonomy" id="71717"/>
    <lineage>
        <taxon>Eukaryota</taxon>
        <taxon>Fungi</taxon>
        <taxon>Dikarya</taxon>
        <taxon>Basidiomycota</taxon>
        <taxon>Agaricomycotina</taxon>
        <taxon>Agaricomycetes</taxon>
        <taxon>Agaricomycetidae</taxon>
        <taxon>Agaricales</taxon>
        <taxon>Agaricineae</taxon>
        <taxon>Psathyrellaceae</taxon>
        <taxon>Coprinellus</taxon>
    </lineage>
</organism>
<accession>A0A4Y7TEG7</accession>
<dbReference type="EMBL" id="QPFP01000015">
    <property type="protein sequence ID" value="TEB32573.1"/>
    <property type="molecule type" value="Genomic_DNA"/>
</dbReference>
<protein>
    <submittedName>
        <fullName evidence="3">Uncharacterized protein</fullName>
    </submittedName>
</protein>
<feature type="region of interest" description="Disordered" evidence="1">
    <location>
        <begin position="1"/>
        <end position="48"/>
    </location>
</feature>
<comment type="caution">
    <text evidence="3">The sequence shown here is derived from an EMBL/GenBank/DDBJ whole genome shotgun (WGS) entry which is preliminary data.</text>
</comment>
<name>A0A4Y7TEG7_COPMI</name>
<keyword evidence="2" id="KW-1133">Transmembrane helix</keyword>
<evidence type="ECO:0000313" key="3">
    <source>
        <dbReference type="EMBL" id="TEB32573.1"/>
    </source>
</evidence>
<feature type="region of interest" description="Disordered" evidence="1">
    <location>
        <begin position="66"/>
        <end position="88"/>
    </location>
</feature>
<feature type="compositionally biased region" description="Polar residues" evidence="1">
    <location>
        <begin position="1"/>
        <end position="27"/>
    </location>
</feature>
<evidence type="ECO:0000256" key="2">
    <source>
        <dbReference type="SAM" id="Phobius"/>
    </source>
</evidence>